<evidence type="ECO:0000313" key="2">
    <source>
        <dbReference type="EMBL" id="MDN7228053.1"/>
    </source>
</evidence>
<protein>
    <submittedName>
        <fullName evidence="2">Type I restriction-modification enzyme R subunit C-terminal domain-containing protein</fullName>
    </submittedName>
</protein>
<reference evidence="2 3" key="1">
    <citation type="submission" date="2023-06" db="EMBL/GenBank/DDBJ databases">
        <title>Novel species in genus Planococcus.</title>
        <authorList>
            <person name="Ning S."/>
        </authorList>
    </citation>
    <scope>NUCLEOTIDE SEQUENCE [LARGE SCALE GENOMIC DNA]</scope>
    <source>
        <strain evidence="2 3">N064</strain>
    </source>
</reference>
<keyword evidence="3" id="KW-1185">Reference proteome</keyword>
<dbReference type="Proteomes" id="UP001172054">
    <property type="component" value="Unassembled WGS sequence"/>
</dbReference>
<gene>
    <name evidence="2" type="ORF">QWY15_12165</name>
</gene>
<dbReference type="InterPro" id="IPR013670">
    <property type="entry name" value="EcoEI_R_C_dom"/>
</dbReference>
<proteinExistence type="predicted"/>
<dbReference type="Pfam" id="PF08463">
    <property type="entry name" value="EcoEI_R_C"/>
    <property type="match status" value="1"/>
</dbReference>
<evidence type="ECO:0000313" key="3">
    <source>
        <dbReference type="Proteomes" id="UP001172054"/>
    </source>
</evidence>
<name>A0ABT8MT35_9BACL</name>
<evidence type="ECO:0000259" key="1">
    <source>
        <dbReference type="Pfam" id="PF08463"/>
    </source>
</evidence>
<accession>A0ABT8MT35</accession>
<sequence>MLTLGALSKLFKDGSGLRGMWSNPLIRRVFLEDLTNFVFGKDELLALQNLINAESSDIVEVLEYVSYAIQAVSRKERVAQAKNDTFKKLSDSEKEFLEFVLSKYIETGFKELDQEKLPH</sequence>
<feature type="domain" description="EcoEI R protein C-terminal" evidence="1">
    <location>
        <begin position="7"/>
        <end position="115"/>
    </location>
</feature>
<dbReference type="EMBL" id="JAUJWW010000005">
    <property type="protein sequence ID" value="MDN7228053.1"/>
    <property type="molecule type" value="Genomic_DNA"/>
</dbReference>
<organism evidence="2 3">
    <name type="scientific">Planococcus liqunii</name>
    <dbReference type="NCBI Taxonomy" id="3058394"/>
    <lineage>
        <taxon>Bacteria</taxon>
        <taxon>Bacillati</taxon>
        <taxon>Bacillota</taxon>
        <taxon>Bacilli</taxon>
        <taxon>Bacillales</taxon>
        <taxon>Caryophanaceae</taxon>
        <taxon>Planococcus</taxon>
    </lineage>
</organism>
<comment type="caution">
    <text evidence="2">The sequence shown here is derived from an EMBL/GenBank/DDBJ whole genome shotgun (WGS) entry which is preliminary data.</text>
</comment>